<organism evidence="2">
    <name type="scientific">Cladocopium goreaui</name>
    <dbReference type="NCBI Taxonomy" id="2562237"/>
    <lineage>
        <taxon>Eukaryota</taxon>
        <taxon>Sar</taxon>
        <taxon>Alveolata</taxon>
        <taxon>Dinophyceae</taxon>
        <taxon>Suessiales</taxon>
        <taxon>Symbiodiniaceae</taxon>
        <taxon>Cladocopium</taxon>
    </lineage>
</organism>
<dbReference type="EMBL" id="CAMXCT010000424">
    <property type="protein sequence ID" value="CAI3978622.1"/>
    <property type="molecule type" value="Genomic_DNA"/>
</dbReference>
<evidence type="ECO:0000313" key="2">
    <source>
        <dbReference type="EMBL" id="CAI3978622.1"/>
    </source>
</evidence>
<feature type="compositionally biased region" description="Low complexity" evidence="1">
    <location>
        <begin position="43"/>
        <end position="60"/>
    </location>
</feature>
<keyword evidence="4" id="KW-1185">Reference proteome</keyword>
<accession>A0A9P1FLP0</accession>
<reference evidence="3" key="2">
    <citation type="submission" date="2024-04" db="EMBL/GenBank/DDBJ databases">
        <authorList>
            <person name="Chen Y."/>
            <person name="Shah S."/>
            <person name="Dougan E. K."/>
            <person name="Thang M."/>
            <person name="Chan C."/>
        </authorList>
    </citation>
    <scope>NUCLEOTIDE SEQUENCE [LARGE SCALE GENOMIC DNA]</scope>
</reference>
<feature type="region of interest" description="Disordered" evidence="1">
    <location>
        <begin position="1"/>
        <end position="63"/>
    </location>
</feature>
<dbReference type="AlphaFoldDB" id="A0A9P1FLP0"/>
<evidence type="ECO:0000313" key="3">
    <source>
        <dbReference type="EMBL" id="CAL1131997.1"/>
    </source>
</evidence>
<reference evidence="2" key="1">
    <citation type="submission" date="2022-10" db="EMBL/GenBank/DDBJ databases">
        <authorList>
            <person name="Chen Y."/>
            <person name="Dougan E. K."/>
            <person name="Chan C."/>
            <person name="Rhodes N."/>
            <person name="Thang M."/>
        </authorList>
    </citation>
    <scope>NUCLEOTIDE SEQUENCE</scope>
</reference>
<dbReference type="EMBL" id="CAMXCT020000424">
    <property type="protein sequence ID" value="CAL1131997.1"/>
    <property type="molecule type" value="Genomic_DNA"/>
</dbReference>
<name>A0A9P1FLP0_9DINO</name>
<gene>
    <name evidence="2" type="ORF">C1SCF055_LOCUS6659</name>
</gene>
<dbReference type="EMBL" id="CAMXCT030000424">
    <property type="protein sequence ID" value="CAL4765934.1"/>
    <property type="molecule type" value="Genomic_DNA"/>
</dbReference>
<evidence type="ECO:0000256" key="1">
    <source>
        <dbReference type="SAM" id="MobiDB-lite"/>
    </source>
</evidence>
<evidence type="ECO:0000313" key="4">
    <source>
        <dbReference type="Proteomes" id="UP001152797"/>
    </source>
</evidence>
<comment type="caution">
    <text evidence="2">The sequence shown here is derived from an EMBL/GenBank/DDBJ whole genome shotgun (WGS) entry which is preliminary data.</text>
</comment>
<proteinExistence type="predicted"/>
<sequence length="320" mass="36498">MPLGRWNDDEDSSSCGGCQRPAAGNRRRYDPTESSEPEASVNDSGSESLSSDSDAGSDAEQLTSEVVELSLQRLQTERSPSFEDCIGYVLLCAHVLEDHPKSLLEISDEQLRENLLARLIDAKLMGPGLQVGFNHDPEGLPERKLPHGNFATLYIMYESFCKAAGEEPASRTVFYQVGKRWKVCLRFHKPSVHSKCWTCSTLKARIANAIDFQEHTRLADELLFHYSQQWKDRQVYWLARSRSRTERDMMTMIIDSFDHCKLMLPRFPNRRSPKSSVYETIKRTSMTLTCAICHGWGIYFFWLMKASHKGPTGRLKLHLG</sequence>
<protein>
    <submittedName>
        <fullName evidence="2">Uncharacterized protein</fullName>
    </submittedName>
</protein>
<dbReference type="Proteomes" id="UP001152797">
    <property type="component" value="Unassembled WGS sequence"/>
</dbReference>